<dbReference type="RefSeq" id="WP_008753019.1">
    <property type="nucleotide sequence ID" value="NZ_AJGH01000017.1"/>
</dbReference>
<dbReference type="EMBL" id="AJGH01000017">
    <property type="protein sequence ID" value="EIC96966.1"/>
    <property type="molecule type" value="Genomic_DNA"/>
</dbReference>
<name>I0RBA8_9FIRM</name>
<proteinExistence type="predicted"/>
<reference evidence="1 2" key="1">
    <citation type="submission" date="2012-03" db="EMBL/GenBank/DDBJ databases">
        <authorList>
            <person name="Durkin A.S."/>
            <person name="McCorrison J."/>
            <person name="Torralba M."/>
            <person name="Gillis M."/>
            <person name="Methe B."/>
            <person name="Sutton G."/>
            <person name="Nelson K.E."/>
        </authorList>
    </citation>
    <scope>NUCLEOTIDE SEQUENCE [LARGE SCALE GENOMIC DNA]</scope>
    <source>
        <strain evidence="1 2">F0468</strain>
    </source>
</reference>
<evidence type="ECO:0000313" key="2">
    <source>
        <dbReference type="Proteomes" id="UP000005039"/>
    </source>
</evidence>
<keyword evidence="2" id="KW-1185">Reference proteome</keyword>
<evidence type="ECO:0000313" key="1">
    <source>
        <dbReference type="EMBL" id="EIC96966.1"/>
    </source>
</evidence>
<organism evidence="1 2">
    <name type="scientific">Lachnoanaerobaculum saburreum F0468</name>
    <dbReference type="NCBI Taxonomy" id="1095750"/>
    <lineage>
        <taxon>Bacteria</taxon>
        <taxon>Bacillati</taxon>
        <taxon>Bacillota</taxon>
        <taxon>Clostridia</taxon>
        <taxon>Lachnospirales</taxon>
        <taxon>Lachnospiraceae</taxon>
        <taxon>Lachnoanaerobaculum</taxon>
    </lineage>
</organism>
<dbReference type="PATRIC" id="fig|1095750.3.peg.302"/>
<evidence type="ECO:0008006" key="3">
    <source>
        <dbReference type="Google" id="ProtNLM"/>
    </source>
</evidence>
<sequence length="244" mass="28913">MLSEINEKYQSYKEIHNRVLPILDGDRSSELARVLLENSLYLSVFTTFENFLKSLIDNYIYNKEKVGVKFIDLSERIAHSLFSNRESQIKFIFDDKNKDKNKSFDTFFKWLTENVDKKTLETHIHFEFLHKDKLNGYYKDLFQEILGDSEFLNNLELTQNIDDFGGLLNKQIQSNAATFLYEYTDKIRNNIAHENEKFKIGEYSSFDDIVDAFYSIIVKIDEKYRSNTGFDLEEEIKINMLDDC</sequence>
<dbReference type="OrthoDB" id="2081144at2"/>
<protein>
    <recommendedName>
        <fullName evidence="3">RiboL-PSP-HEPN domain-containing protein</fullName>
    </recommendedName>
</protein>
<comment type="caution">
    <text evidence="1">The sequence shown here is derived from an EMBL/GenBank/DDBJ whole genome shotgun (WGS) entry which is preliminary data.</text>
</comment>
<gene>
    <name evidence="1" type="ORF">HMPREF9970_1141</name>
</gene>
<accession>I0RBA8</accession>
<dbReference type="AlphaFoldDB" id="I0RBA8"/>
<dbReference type="Proteomes" id="UP000005039">
    <property type="component" value="Unassembled WGS sequence"/>
</dbReference>